<dbReference type="EMBL" id="NEXF01000381">
    <property type="protein sequence ID" value="PSO06860.1"/>
    <property type="molecule type" value="Genomic_DNA"/>
</dbReference>
<dbReference type="Gene3D" id="2.30.40.10">
    <property type="entry name" value="Urease, subunit C, domain 1"/>
    <property type="match status" value="1"/>
</dbReference>
<dbReference type="Proteomes" id="UP000242015">
    <property type="component" value="Unassembled WGS sequence"/>
</dbReference>
<evidence type="ECO:0000256" key="1">
    <source>
        <dbReference type="ARBA" id="ARBA00022737"/>
    </source>
</evidence>
<evidence type="ECO:0000313" key="3">
    <source>
        <dbReference type="EMBL" id="PSO06860.1"/>
    </source>
</evidence>
<dbReference type="AlphaFoldDB" id="A0A2R6C7M3"/>
<feature type="domain" description="SIS" evidence="2">
    <location>
        <begin position="281"/>
        <end position="416"/>
    </location>
</feature>
<dbReference type="InterPro" id="IPR035490">
    <property type="entry name" value="GlmS/FrlB_SIS"/>
</dbReference>
<organism evidence="3 4">
    <name type="scientific">Candidatus Marsarchaeota G2 archaeon BE_D</name>
    <dbReference type="NCBI Taxonomy" id="1978158"/>
    <lineage>
        <taxon>Archaea</taxon>
        <taxon>Candidatus Marsarchaeota</taxon>
        <taxon>Candidatus Marsarchaeota group 2</taxon>
    </lineage>
</organism>
<dbReference type="PROSITE" id="PS51464">
    <property type="entry name" value="SIS"/>
    <property type="match status" value="2"/>
</dbReference>
<dbReference type="GO" id="GO:0006487">
    <property type="term" value="P:protein N-linked glycosylation"/>
    <property type="evidence" value="ECO:0007669"/>
    <property type="project" value="TreeGrafter"/>
</dbReference>
<sequence>MGVKMGSIPLREVVGMLSTTPSKVIHRSDLGDIRVGQSADLVFLDRDTLSVVGSLVGGRQVFANPDYAKPSLTKHLASSMYNEVLEQPSRLGETLKGIKEVCIDIAREFSRKPPRIFYLVGSGSSYHAAVSARFAFKRFTGELSAPVPASEFPSWVGDGEAEGGAMIAVSQSGESTDTVRAAEKAKSMGLPVIGVTNNPDSTISRISNWAITIGAGAERAVTATKSFTCSLLSLYTLAVEVGRESGHLSEDLYYNAKLSLASIPSEVSKCVSECEWRTYTLSEELVSAKAVFTMGSGVTYPVALEASLKLKEAANLYAEGFALREFLHGPMQLLGENTVVVVFEPPAATPDVGEVVDKFRKYGSRVITVSASQDEVADIVAASSVEEEFYPVIATVPAQLLALFSSLRRSLDPDNPSKLSKVVR</sequence>
<dbReference type="InterPro" id="IPR046348">
    <property type="entry name" value="SIS_dom_sf"/>
</dbReference>
<dbReference type="Gene3D" id="3.40.50.10490">
    <property type="entry name" value="Glucose-6-phosphate isomerase like protein, domain 1"/>
    <property type="match status" value="2"/>
</dbReference>
<dbReference type="GO" id="GO:0097367">
    <property type="term" value="F:carbohydrate derivative binding"/>
    <property type="evidence" value="ECO:0007669"/>
    <property type="project" value="InterPro"/>
</dbReference>
<reference evidence="3 4" key="1">
    <citation type="submission" date="2017-04" db="EMBL/GenBank/DDBJ databases">
        <title>Novel microbial lineages endemic to geothermal iron-oxide mats fill important gaps in the evolutionary history of Archaea.</title>
        <authorList>
            <person name="Jay Z.J."/>
            <person name="Beam J.P."/>
            <person name="Dlakic M."/>
            <person name="Rusch D.B."/>
            <person name="Kozubal M.A."/>
            <person name="Inskeep W.P."/>
        </authorList>
    </citation>
    <scope>NUCLEOTIDE SEQUENCE [LARGE SCALE GENOMIC DNA]</scope>
    <source>
        <strain evidence="3">BE_D</strain>
    </source>
</reference>
<name>A0A2R6C7M3_9ARCH</name>
<protein>
    <recommendedName>
        <fullName evidence="2">SIS domain-containing protein</fullName>
    </recommendedName>
</protein>
<proteinExistence type="predicted"/>
<evidence type="ECO:0000259" key="2">
    <source>
        <dbReference type="PROSITE" id="PS51464"/>
    </source>
</evidence>
<evidence type="ECO:0000313" key="4">
    <source>
        <dbReference type="Proteomes" id="UP000242015"/>
    </source>
</evidence>
<dbReference type="SUPFAM" id="SSF53697">
    <property type="entry name" value="SIS domain"/>
    <property type="match status" value="1"/>
</dbReference>
<dbReference type="Gene3D" id="3.20.20.140">
    <property type="entry name" value="Metal-dependent hydrolases"/>
    <property type="match status" value="1"/>
</dbReference>
<dbReference type="InterPro" id="IPR001347">
    <property type="entry name" value="SIS_dom"/>
</dbReference>
<keyword evidence="1" id="KW-0677">Repeat</keyword>
<comment type="caution">
    <text evidence="3">The sequence shown here is derived from an EMBL/GenBank/DDBJ whole genome shotgun (WGS) entry which is preliminary data.</text>
</comment>
<dbReference type="GO" id="GO:0016810">
    <property type="term" value="F:hydrolase activity, acting on carbon-nitrogen (but not peptide) bonds"/>
    <property type="evidence" value="ECO:0007669"/>
    <property type="project" value="InterPro"/>
</dbReference>
<gene>
    <name evidence="3" type="ORF">B9Q04_13895</name>
</gene>
<dbReference type="GO" id="GO:0004360">
    <property type="term" value="F:glutamine-fructose-6-phosphate transaminase (isomerizing) activity"/>
    <property type="evidence" value="ECO:0007669"/>
    <property type="project" value="TreeGrafter"/>
</dbReference>
<dbReference type="InterPro" id="IPR035466">
    <property type="entry name" value="GlmS/AgaS_SIS"/>
</dbReference>
<dbReference type="Pfam" id="PF01380">
    <property type="entry name" value="SIS"/>
    <property type="match status" value="2"/>
</dbReference>
<accession>A0A2R6C7M3</accession>
<dbReference type="GO" id="GO:0006002">
    <property type="term" value="P:fructose 6-phosphate metabolic process"/>
    <property type="evidence" value="ECO:0007669"/>
    <property type="project" value="TreeGrafter"/>
</dbReference>
<dbReference type="InterPro" id="IPR011059">
    <property type="entry name" value="Metal-dep_hydrolase_composite"/>
</dbReference>
<dbReference type="GO" id="GO:0006047">
    <property type="term" value="P:UDP-N-acetylglucosamine metabolic process"/>
    <property type="evidence" value="ECO:0007669"/>
    <property type="project" value="TreeGrafter"/>
</dbReference>
<dbReference type="CDD" id="cd05009">
    <property type="entry name" value="SIS_GlmS_GlmD_2"/>
    <property type="match status" value="1"/>
</dbReference>
<dbReference type="PANTHER" id="PTHR10937">
    <property type="entry name" value="GLUCOSAMINE--FRUCTOSE-6-PHOSPHATE AMINOTRANSFERASE, ISOMERIZING"/>
    <property type="match status" value="1"/>
</dbReference>
<feature type="domain" description="SIS" evidence="2">
    <location>
        <begin position="105"/>
        <end position="247"/>
    </location>
</feature>
<dbReference type="PANTHER" id="PTHR10937:SF0">
    <property type="entry name" value="GLUTAMINE--FRUCTOSE-6-PHOSPHATE TRANSAMINASE (ISOMERIZING)"/>
    <property type="match status" value="1"/>
</dbReference>
<dbReference type="CDD" id="cd05008">
    <property type="entry name" value="SIS_GlmS_GlmD_1"/>
    <property type="match status" value="1"/>
</dbReference>